<evidence type="ECO:0000313" key="1">
    <source>
        <dbReference type="EMBL" id="NAS19603.1"/>
    </source>
</evidence>
<comment type="caution">
    <text evidence="1">The sequence shown here is derived from an EMBL/GenBank/DDBJ whole genome shotgun (WGS) entry which is preliminary data.</text>
</comment>
<dbReference type="RefSeq" id="WP_156212613.1">
    <property type="nucleotide sequence ID" value="NZ_CAVLFI010000002.1"/>
</dbReference>
<reference evidence="1 2" key="1">
    <citation type="submission" date="2020-01" db="EMBL/GenBank/DDBJ databases">
        <title>Genome sequence of a 1,3-propanediol producer, Clostridium butyricum S3.</title>
        <authorList>
            <person name="Zhou J."/>
        </authorList>
    </citation>
    <scope>NUCLEOTIDE SEQUENCE [LARGE SCALE GENOMIC DNA]</scope>
    <source>
        <strain evidence="1 2">S3</strain>
    </source>
</reference>
<dbReference type="EMBL" id="WOFV02000085">
    <property type="protein sequence ID" value="NAS19603.1"/>
    <property type="molecule type" value="Genomic_DNA"/>
</dbReference>
<accession>A0A6L9ESN9</accession>
<proteinExistence type="predicted"/>
<gene>
    <name evidence="1" type="ORF">GND98_017525</name>
</gene>
<organism evidence="1 2">
    <name type="scientific">Clostridium butyricum</name>
    <dbReference type="NCBI Taxonomy" id="1492"/>
    <lineage>
        <taxon>Bacteria</taxon>
        <taxon>Bacillati</taxon>
        <taxon>Bacillota</taxon>
        <taxon>Clostridia</taxon>
        <taxon>Eubacteriales</taxon>
        <taxon>Clostridiaceae</taxon>
        <taxon>Clostridium</taxon>
    </lineage>
</organism>
<name>A0A6L9ESN9_CLOBU</name>
<evidence type="ECO:0000313" key="2">
    <source>
        <dbReference type="Proteomes" id="UP000474042"/>
    </source>
</evidence>
<dbReference type="Proteomes" id="UP000474042">
    <property type="component" value="Unassembled WGS sequence"/>
</dbReference>
<dbReference type="AlphaFoldDB" id="A0A6L9ESN9"/>
<sequence>MSMQSPDIILFDNKEYLILDIEENKKIIDIEQLEEAKIISEYKNQIVCSSCWRGYTATYQIINDKFILKIIVRDDTHIDNVNYELDFSGCIIIVEDDDSYFNTDFIECLFDFNDAYELVFEAGKLIKRISLNKMIAQFNQQEKCDYLEYINEKCTGKYGKRNYKWGADDSLEDDEV</sequence>
<protein>
    <submittedName>
        <fullName evidence="1">Uncharacterized protein</fullName>
    </submittedName>
</protein>